<dbReference type="EMBL" id="BKCJ010000755">
    <property type="protein sequence ID" value="GEU35979.1"/>
    <property type="molecule type" value="Genomic_DNA"/>
</dbReference>
<proteinExistence type="predicted"/>
<comment type="caution">
    <text evidence="1">The sequence shown here is derived from an EMBL/GenBank/DDBJ whole genome shotgun (WGS) entry which is preliminary data.</text>
</comment>
<sequence length="592" mass="66804">MASFDYRLNLYYPIKECSSCRALYTVDYCCSDGILKDKIISDLDKTPDLSQRPPQNCPKCGNPVNGYYCQGCAFLRKKFKEDLFTYCIENGILQDSSEPSNDNTNVVNALQESFVVEQDPGKNSSQSPPQINHHCCYECGDPLEDIFFHKCTCELCGRGAHYGYNYPLKVSVVPDPKPFNNQTVDELPQTLPSFDPTCYSKDGNSFTYDSTSNLVHDSPNVFNLPLQPPIYSFEFCGNDVYYAHDCSLQDRPAIRYDDDDEDYAIAVTPSLTTKEPNNSLSMGDEHLDTILATKSDEFIKSSVKNLVLILSESEGIPDNMCDVPFHDNFLPFDVSKDQFKDFSDSNDDSTSYDDDSFSIDNIEYVEASPPYFEIVSLKVMEIVIPEVRGINDDILLTIKDDILREKLLNVNLLIANIEALNDNPTSSFDLMTKSSSTPLNSLLEETNTFDNSLPEFEIFCFDLEEISSGSTTTHSDISLPDYEAFYDDHVKEISSGNTTTHFDSSLYDSFIFDLSINPFPPADRSDFYEFPDELAHIISPPEYDCFCFKDEPNSGGFHYGCGRGYFSNKKSRVHKCFAHPSTLSTESGFHTF</sequence>
<accession>A0A6L2JGU7</accession>
<evidence type="ECO:0000313" key="1">
    <source>
        <dbReference type="EMBL" id="GEU35979.1"/>
    </source>
</evidence>
<name>A0A6L2JGU7_TANCI</name>
<organism evidence="1">
    <name type="scientific">Tanacetum cinerariifolium</name>
    <name type="common">Dalmatian daisy</name>
    <name type="synonym">Chrysanthemum cinerariifolium</name>
    <dbReference type="NCBI Taxonomy" id="118510"/>
    <lineage>
        <taxon>Eukaryota</taxon>
        <taxon>Viridiplantae</taxon>
        <taxon>Streptophyta</taxon>
        <taxon>Embryophyta</taxon>
        <taxon>Tracheophyta</taxon>
        <taxon>Spermatophyta</taxon>
        <taxon>Magnoliopsida</taxon>
        <taxon>eudicotyledons</taxon>
        <taxon>Gunneridae</taxon>
        <taxon>Pentapetalae</taxon>
        <taxon>asterids</taxon>
        <taxon>campanulids</taxon>
        <taxon>Asterales</taxon>
        <taxon>Asteraceae</taxon>
        <taxon>Asteroideae</taxon>
        <taxon>Anthemideae</taxon>
        <taxon>Anthemidinae</taxon>
        <taxon>Tanacetum</taxon>
    </lineage>
</organism>
<gene>
    <name evidence="1" type="ORF">Tci_007957</name>
</gene>
<protein>
    <recommendedName>
        <fullName evidence="2">Pre-mRNA splicing Prp18-interacting factor</fullName>
    </recommendedName>
</protein>
<dbReference type="AlphaFoldDB" id="A0A6L2JGU7"/>
<evidence type="ECO:0008006" key="2">
    <source>
        <dbReference type="Google" id="ProtNLM"/>
    </source>
</evidence>
<reference evidence="1" key="1">
    <citation type="journal article" date="2019" name="Sci. Rep.">
        <title>Draft genome of Tanacetum cinerariifolium, the natural source of mosquito coil.</title>
        <authorList>
            <person name="Yamashiro T."/>
            <person name="Shiraishi A."/>
            <person name="Satake H."/>
            <person name="Nakayama K."/>
        </authorList>
    </citation>
    <scope>NUCLEOTIDE SEQUENCE</scope>
</reference>